<dbReference type="InterPro" id="IPR001110">
    <property type="entry name" value="UPF0012_CS"/>
</dbReference>
<dbReference type="Proteomes" id="UP000236544">
    <property type="component" value="Unassembled WGS sequence"/>
</dbReference>
<evidence type="ECO:0000256" key="1">
    <source>
        <dbReference type="ARBA" id="ARBA00022801"/>
    </source>
</evidence>
<dbReference type="OrthoDB" id="10250282at2759"/>
<dbReference type="PROSITE" id="PS01227">
    <property type="entry name" value="UPF0012"/>
    <property type="match status" value="1"/>
</dbReference>
<reference evidence="4" key="1">
    <citation type="submission" date="2015-10" db="EMBL/GenBank/DDBJ databases">
        <authorList>
            <person name="Devillers H."/>
        </authorList>
    </citation>
    <scope>NUCLEOTIDE SEQUENCE [LARGE SCALE GENOMIC DNA]</scope>
</reference>
<dbReference type="GO" id="GO:0005739">
    <property type="term" value="C:mitochondrion"/>
    <property type="evidence" value="ECO:0007669"/>
    <property type="project" value="TreeGrafter"/>
</dbReference>
<dbReference type="PANTHER" id="PTHR23088">
    <property type="entry name" value="NITRILASE-RELATED"/>
    <property type="match status" value="1"/>
</dbReference>
<dbReference type="SUPFAM" id="SSF56317">
    <property type="entry name" value="Carbon-nitrogen hydrolase"/>
    <property type="match status" value="1"/>
</dbReference>
<protein>
    <submittedName>
        <fullName evidence="3">LAQU0S06e03994g1_1</fullName>
    </submittedName>
</protein>
<name>A0A0P1L0U7_9SACH</name>
<dbReference type="EMBL" id="LN890530">
    <property type="protein sequence ID" value="CUS22698.1"/>
    <property type="molecule type" value="Genomic_DNA"/>
</dbReference>
<evidence type="ECO:0000313" key="3">
    <source>
        <dbReference type="EMBL" id="CUS22698.1"/>
    </source>
</evidence>
<dbReference type="InterPro" id="IPR003010">
    <property type="entry name" value="C-N_Hydrolase"/>
</dbReference>
<dbReference type="GO" id="GO:0006541">
    <property type="term" value="P:glutamine metabolic process"/>
    <property type="evidence" value="ECO:0007669"/>
    <property type="project" value="TreeGrafter"/>
</dbReference>
<dbReference type="InterPro" id="IPR045254">
    <property type="entry name" value="Nit1/2_C-N_Hydrolase"/>
</dbReference>
<dbReference type="GO" id="GO:0050152">
    <property type="term" value="F:omega-amidase activity"/>
    <property type="evidence" value="ECO:0007669"/>
    <property type="project" value="TreeGrafter"/>
</dbReference>
<evidence type="ECO:0000259" key="2">
    <source>
        <dbReference type="PROSITE" id="PS50263"/>
    </source>
</evidence>
<dbReference type="PROSITE" id="PS50263">
    <property type="entry name" value="CN_HYDROLASE"/>
    <property type="match status" value="1"/>
</dbReference>
<keyword evidence="1" id="KW-0378">Hydrolase</keyword>
<dbReference type="InterPro" id="IPR036526">
    <property type="entry name" value="C-N_Hydrolase_sf"/>
</dbReference>
<dbReference type="PANTHER" id="PTHR23088:SF30">
    <property type="entry name" value="OMEGA-AMIDASE NIT2"/>
    <property type="match status" value="1"/>
</dbReference>
<dbReference type="GO" id="GO:0006528">
    <property type="term" value="P:asparagine metabolic process"/>
    <property type="evidence" value="ECO:0007669"/>
    <property type="project" value="TreeGrafter"/>
</dbReference>
<keyword evidence="4" id="KW-1185">Reference proteome</keyword>
<dbReference type="Gene3D" id="3.60.110.10">
    <property type="entry name" value="Carbon-nitrogen hydrolase"/>
    <property type="match status" value="1"/>
</dbReference>
<dbReference type="Pfam" id="PF00795">
    <property type="entry name" value="CN_hydrolase"/>
    <property type="match status" value="1"/>
</dbReference>
<evidence type="ECO:0000313" key="4">
    <source>
        <dbReference type="Proteomes" id="UP000236544"/>
    </source>
</evidence>
<dbReference type="AlphaFoldDB" id="A0A0P1L0U7"/>
<accession>A0A0P1L0U7</accession>
<organism evidence="3 4">
    <name type="scientific">Lachancea quebecensis</name>
    <dbReference type="NCBI Taxonomy" id="1654605"/>
    <lineage>
        <taxon>Eukaryota</taxon>
        <taxon>Fungi</taxon>
        <taxon>Dikarya</taxon>
        <taxon>Ascomycota</taxon>
        <taxon>Saccharomycotina</taxon>
        <taxon>Saccharomycetes</taxon>
        <taxon>Saccharomycetales</taxon>
        <taxon>Saccharomycetaceae</taxon>
        <taxon>Lachancea</taxon>
    </lineage>
</organism>
<dbReference type="CDD" id="cd07572">
    <property type="entry name" value="nit"/>
    <property type="match status" value="1"/>
</dbReference>
<feature type="domain" description="CN hydrolase" evidence="2">
    <location>
        <begin position="10"/>
        <end position="261"/>
    </location>
</feature>
<proteinExistence type="predicted"/>
<sequence>MSLNVLKSKLKVALIQFACGAPDKSANFQRCRTFVAQAMREQPGTELVVLPECFNSVYAATEFRKNAEVIQESSPSVKFLSELAREHQVTLVGGTIPELEVETDNIYNTCLVFDKTGQLIGRHRKVHLFDVDIPDGITFKESDSLSPGNKSTTLEVPQGKIGLGICYDMRFPEIATISARKGAFAMIYPSAFNTTTGPMHWHLLARARSVDNEMYTVLCSPSRVPGSGYQAYGHSLVCDPQGNIVAEAGEGEEIVYAELDPERISHMRRSIPVTTQVRFDVYRDVSVDAKEDDHLLS</sequence>
<dbReference type="GO" id="GO:0006107">
    <property type="term" value="P:oxaloacetate metabolic process"/>
    <property type="evidence" value="ECO:0007669"/>
    <property type="project" value="TreeGrafter"/>
</dbReference>
<gene>
    <name evidence="3" type="ORF">LAQU0_S06e03994g</name>
</gene>